<dbReference type="Gene3D" id="3.40.50.150">
    <property type="entry name" value="Vaccinia Virus protein VP39"/>
    <property type="match status" value="1"/>
</dbReference>
<dbReference type="InterPro" id="IPR019410">
    <property type="entry name" value="Methyltransf_16"/>
</dbReference>
<dbReference type="PANTHER" id="PTHR14614">
    <property type="entry name" value="HEPATOCELLULAR CARCINOMA-ASSOCIATED ANTIGEN"/>
    <property type="match status" value="1"/>
</dbReference>
<evidence type="ECO:0000313" key="2">
    <source>
        <dbReference type="Proteomes" id="UP001054902"/>
    </source>
</evidence>
<dbReference type="EMBL" id="BLLK01000049">
    <property type="protein sequence ID" value="GFH55493.1"/>
    <property type="molecule type" value="Genomic_DNA"/>
</dbReference>
<dbReference type="InterPro" id="IPR029063">
    <property type="entry name" value="SAM-dependent_MTases_sf"/>
</dbReference>
<evidence type="ECO:0008006" key="3">
    <source>
        <dbReference type="Google" id="ProtNLM"/>
    </source>
</evidence>
<dbReference type="SUPFAM" id="SSF53335">
    <property type="entry name" value="S-adenosyl-L-methionine-dependent methyltransferases"/>
    <property type="match status" value="1"/>
</dbReference>
<accession>A0AAD3D0A4</accession>
<name>A0AAD3D0A4_9STRA</name>
<sequence>MQHLDIVRNKIVLELGAGCGLPSVLLRDVLGASSVVATDFWKENIDWTISDESRLIPDHWHGMNLKYNVEDICKIAQVEMLDWHDLDSLKSIQSKYFIDVVIGSDLIYYESDVEPLWQTLEILLEDVEEVILFSPLAHNLRKALPSFRTLLKEKADEERYKVKEEIFQLHGSDEDCIIKMSITKSY</sequence>
<reference evidence="1 2" key="1">
    <citation type="journal article" date="2021" name="Sci. Rep.">
        <title>The genome of the diatom Chaetoceros tenuissimus carries an ancient integrated fragment of an extant virus.</title>
        <authorList>
            <person name="Hongo Y."/>
            <person name="Kimura K."/>
            <person name="Takaki Y."/>
            <person name="Yoshida Y."/>
            <person name="Baba S."/>
            <person name="Kobayashi G."/>
            <person name="Nagasaki K."/>
            <person name="Hano T."/>
            <person name="Tomaru Y."/>
        </authorList>
    </citation>
    <scope>NUCLEOTIDE SEQUENCE [LARGE SCALE GENOMIC DNA]</scope>
    <source>
        <strain evidence="1 2">NIES-3715</strain>
    </source>
</reference>
<dbReference type="AlphaFoldDB" id="A0AAD3D0A4"/>
<protein>
    <recommendedName>
        <fullName evidence="3">Calmodulin-lysine N-methyltransferase</fullName>
    </recommendedName>
</protein>
<gene>
    <name evidence="1" type="ORF">CTEN210_11969</name>
</gene>
<evidence type="ECO:0000313" key="1">
    <source>
        <dbReference type="EMBL" id="GFH55493.1"/>
    </source>
</evidence>
<proteinExistence type="predicted"/>
<keyword evidence="2" id="KW-1185">Reference proteome</keyword>
<dbReference type="Proteomes" id="UP001054902">
    <property type="component" value="Unassembled WGS sequence"/>
</dbReference>
<comment type="caution">
    <text evidence="1">The sequence shown here is derived from an EMBL/GenBank/DDBJ whole genome shotgun (WGS) entry which is preliminary data.</text>
</comment>
<dbReference type="Pfam" id="PF10294">
    <property type="entry name" value="Methyltransf_16"/>
    <property type="match status" value="1"/>
</dbReference>
<organism evidence="1 2">
    <name type="scientific">Chaetoceros tenuissimus</name>
    <dbReference type="NCBI Taxonomy" id="426638"/>
    <lineage>
        <taxon>Eukaryota</taxon>
        <taxon>Sar</taxon>
        <taxon>Stramenopiles</taxon>
        <taxon>Ochrophyta</taxon>
        <taxon>Bacillariophyta</taxon>
        <taxon>Coscinodiscophyceae</taxon>
        <taxon>Chaetocerotophycidae</taxon>
        <taxon>Chaetocerotales</taxon>
        <taxon>Chaetocerotaceae</taxon>
        <taxon>Chaetoceros</taxon>
    </lineage>
</organism>
<dbReference type="PANTHER" id="PTHR14614:SF132">
    <property type="entry name" value="PROTEIN-LYSINE METHYLTRANSFERASE C42C1.13"/>
    <property type="match status" value="1"/>
</dbReference>